<dbReference type="Pfam" id="PF00133">
    <property type="entry name" value="tRNA-synt_1"/>
    <property type="match status" value="1"/>
</dbReference>
<evidence type="ECO:0000256" key="2">
    <source>
        <dbReference type="ARBA" id="ARBA00022741"/>
    </source>
</evidence>
<dbReference type="GO" id="GO:0004822">
    <property type="term" value="F:isoleucine-tRNA ligase activity"/>
    <property type="evidence" value="ECO:0007669"/>
    <property type="project" value="TreeGrafter"/>
</dbReference>
<dbReference type="PANTHER" id="PTHR42765">
    <property type="entry name" value="SOLEUCYL-TRNA SYNTHETASE"/>
    <property type="match status" value="1"/>
</dbReference>
<dbReference type="InterPro" id="IPR014729">
    <property type="entry name" value="Rossmann-like_a/b/a_fold"/>
</dbReference>
<dbReference type="GO" id="GO:0005524">
    <property type="term" value="F:ATP binding"/>
    <property type="evidence" value="ECO:0007669"/>
    <property type="project" value="UniProtKB-KW"/>
</dbReference>
<evidence type="ECO:0000256" key="1">
    <source>
        <dbReference type="ARBA" id="ARBA00022598"/>
    </source>
</evidence>
<dbReference type="OrthoDB" id="10264412at2759"/>
<sequence length="296" mass="31583">MRARGAGAERLLPKPLRTPDPLQRSSAPCFHQALPSLLSPPVKATRHSVPAAGGACGSRGMRGLRSVPQAALASPVSADTPTEHPEGELPACQDSLEQLAKFPGVPTVPSPAGAEDTGWLDRIAMRWGLRPPGSGPAALAAAQTLWALPRLPCRLGWSEATRRLVVRTVTGASNQPQNSSSGQYRDTVLLPQTSFPMKLLGRQQPDMELDIQQVRPRRGGGGASRGVVAVGLGVGWADGRPAPSEIIFFKQKCGFSELYSWQRERKAKTEFCLHDGPPYANGDPHVGHALNKVIVI</sequence>
<evidence type="ECO:0000256" key="5">
    <source>
        <dbReference type="ARBA" id="ARBA00023146"/>
    </source>
</evidence>
<dbReference type="InterPro" id="IPR002300">
    <property type="entry name" value="aa-tRNA-synth_Ia"/>
</dbReference>
<dbReference type="Gene3D" id="3.40.50.620">
    <property type="entry name" value="HUPs"/>
    <property type="match status" value="1"/>
</dbReference>
<dbReference type="InterPro" id="IPR050081">
    <property type="entry name" value="Ile-tRNA_ligase"/>
</dbReference>
<evidence type="ECO:0000256" key="3">
    <source>
        <dbReference type="ARBA" id="ARBA00022840"/>
    </source>
</evidence>
<dbReference type="Proteomes" id="UP000700334">
    <property type="component" value="Unassembled WGS sequence"/>
</dbReference>
<feature type="domain" description="Aminoacyl-tRNA synthetase class Ia" evidence="7">
    <location>
        <begin position="260"/>
        <end position="294"/>
    </location>
</feature>
<dbReference type="PANTHER" id="PTHR42765:SF1">
    <property type="entry name" value="ISOLEUCINE--TRNA LIGASE, MITOCHONDRIAL"/>
    <property type="match status" value="1"/>
</dbReference>
<organism evidence="8 9">
    <name type="scientific">Galemys pyrenaicus</name>
    <name type="common">Iberian desman</name>
    <name type="synonym">Pyrenean desman</name>
    <dbReference type="NCBI Taxonomy" id="202257"/>
    <lineage>
        <taxon>Eukaryota</taxon>
        <taxon>Metazoa</taxon>
        <taxon>Chordata</taxon>
        <taxon>Craniata</taxon>
        <taxon>Vertebrata</taxon>
        <taxon>Euteleostomi</taxon>
        <taxon>Mammalia</taxon>
        <taxon>Eutheria</taxon>
        <taxon>Laurasiatheria</taxon>
        <taxon>Eulipotyphla</taxon>
        <taxon>Talpidae</taxon>
        <taxon>Galemys</taxon>
    </lineage>
</organism>
<dbReference type="GO" id="GO:0006428">
    <property type="term" value="P:isoleucyl-tRNA aminoacylation"/>
    <property type="evidence" value="ECO:0007669"/>
    <property type="project" value="TreeGrafter"/>
</dbReference>
<dbReference type="InterPro" id="IPR001412">
    <property type="entry name" value="aa-tRNA-synth_I_CS"/>
</dbReference>
<keyword evidence="9" id="KW-1185">Reference proteome</keyword>
<dbReference type="GO" id="GO:0032543">
    <property type="term" value="P:mitochondrial translation"/>
    <property type="evidence" value="ECO:0007669"/>
    <property type="project" value="TreeGrafter"/>
</dbReference>
<dbReference type="PROSITE" id="PS00178">
    <property type="entry name" value="AA_TRNA_LIGASE_I"/>
    <property type="match status" value="1"/>
</dbReference>
<protein>
    <submittedName>
        <fullName evidence="8">Isoleucine--tRNA ligase, mitochondrial</fullName>
    </submittedName>
</protein>
<dbReference type="AlphaFoldDB" id="A0A8J6AH38"/>
<evidence type="ECO:0000313" key="8">
    <source>
        <dbReference type="EMBL" id="KAG8518190.1"/>
    </source>
</evidence>
<keyword evidence="4" id="KW-0648">Protein biosynthesis</keyword>
<keyword evidence="5" id="KW-0030">Aminoacyl-tRNA synthetase</keyword>
<evidence type="ECO:0000256" key="4">
    <source>
        <dbReference type="ARBA" id="ARBA00022917"/>
    </source>
</evidence>
<name>A0A8J6AH38_GALPY</name>
<keyword evidence="2" id="KW-0547">Nucleotide-binding</keyword>
<keyword evidence="3" id="KW-0067">ATP-binding</keyword>
<feature type="region of interest" description="Disordered" evidence="6">
    <location>
        <begin position="1"/>
        <end position="27"/>
    </location>
</feature>
<dbReference type="EMBL" id="JAGFMF010011638">
    <property type="protein sequence ID" value="KAG8518190.1"/>
    <property type="molecule type" value="Genomic_DNA"/>
</dbReference>
<dbReference type="SUPFAM" id="SSF52374">
    <property type="entry name" value="Nucleotidylyl transferase"/>
    <property type="match status" value="1"/>
</dbReference>
<keyword evidence="1 8" id="KW-0436">Ligase</keyword>
<feature type="region of interest" description="Disordered" evidence="6">
    <location>
        <begin position="68"/>
        <end position="89"/>
    </location>
</feature>
<evidence type="ECO:0000259" key="7">
    <source>
        <dbReference type="Pfam" id="PF00133"/>
    </source>
</evidence>
<evidence type="ECO:0000313" key="9">
    <source>
        <dbReference type="Proteomes" id="UP000700334"/>
    </source>
</evidence>
<proteinExistence type="predicted"/>
<comment type="caution">
    <text evidence="8">The sequence shown here is derived from an EMBL/GenBank/DDBJ whole genome shotgun (WGS) entry which is preliminary data.</text>
</comment>
<gene>
    <name evidence="8" type="ORF">J0S82_005377</name>
</gene>
<evidence type="ECO:0000256" key="6">
    <source>
        <dbReference type="SAM" id="MobiDB-lite"/>
    </source>
</evidence>
<reference evidence="8" key="1">
    <citation type="journal article" date="2021" name="Evol. Appl.">
        <title>The genome of the Pyrenean desman and the effects of bottlenecks and inbreeding on the genomic landscape of an endangered species.</title>
        <authorList>
            <person name="Escoda L."/>
            <person name="Castresana J."/>
        </authorList>
    </citation>
    <scope>NUCLEOTIDE SEQUENCE</scope>
    <source>
        <strain evidence="8">IBE-C5619</strain>
    </source>
</reference>
<accession>A0A8J6AH38</accession>
<dbReference type="GO" id="GO:0005739">
    <property type="term" value="C:mitochondrion"/>
    <property type="evidence" value="ECO:0007669"/>
    <property type="project" value="TreeGrafter"/>
</dbReference>